<dbReference type="Proteomes" id="UP000004358">
    <property type="component" value="Unassembled WGS sequence"/>
</dbReference>
<dbReference type="GO" id="GO:0009432">
    <property type="term" value="P:SOS response"/>
    <property type="evidence" value="ECO:0007669"/>
    <property type="project" value="TreeGrafter"/>
</dbReference>
<evidence type="ECO:0000313" key="4">
    <source>
        <dbReference type="Proteomes" id="UP000004358"/>
    </source>
</evidence>
<dbReference type="SUPFAM" id="SSF56672">
    <property type="entry name" value="DNA/RNA polymerases"/>
    <property type="match status" value="1"/>
</dbReference>
<name>A3ZXX8_9BACT</name>
<dbReference type="PANTHER" id="PTHR11076:SF33">
    <property type="entry name" value="DNA POLYMERASE KAPPA"/>
    <property type="match status" value="1"/>
</dbReference>
<dbReference type="GO" id="GO:0003887">
    <property type="term" value="F:DNA-directed DNA polymerase activity"/>
    <property type="evidence" value="ECO:0007669"/>
    <property type="project" value="UniProtKB-KW"/>
</dbReference>
<gene>
    <name evidence="3" type="ORF">DSM3645_07850</name>
</gene>
<dbReference type="EMBL" id="AANZ01000019">
    <property type="protein sequence ID" value="EAQ78689.1"/>
    <property type="molecule type" value="Genomic_DNA"/>
</dbReference>
<dbReference type="Gene3D" id="3.40.1170.60">
    <property type="match status" value="1"/>
</dbReference>
<sequence length="407" mass="46230">MEAMNWLWMDMNSYFASVEQQLRPELRKQPVGVVPLDTDSTCIIAASYDAKRSGVKVGTKVYDARRLCPGIQLIKARPDVYVRMHHRLLASVEKCAPIERIYSIDEWTIRLLGADRQLEQARRLAYRIKRHVAHEIGLWMSCSIGIAATRLLAKIAAGLEKPHGLTALPQEALPERIEHLPLTKLNGVNVGIERRLHQHGVTNIRELWNLNRDEMTRAWGSISGSRWWAGLHGVDEPEPPTRRQSMSHGNVLDPQFRTADGAHCILVKLICKLAQRLRRSGYYANVLQLSLKDVRGGRFETKTPIPCLQDTPSLLLQFEKLWKSRPLSNTPLLKVDVCVSDLRLASQVTRSLFEELEQPCKLSAVLDEITDRWGPSALFFGSIHRYQHAMEEKIAFGRIPESRSSTS</sequence>
<proteinExistence type="inferred from homology"/>
<feature type="domain" description="UmuC" evidence="2">
    <location>
        <begin position="6"/>
        <end position="189"/>
    </location>
</feature>
<dbReference type="AlphaFoldDB" id="A3ZXX8"/>
<dbReference type="InterPro" id="IPR043502">
    <property type="entry name" value="DNA/RNA_pol_sf"/>
</dbReference>
<dbReference type="InterPro" id="IPR043128">
    <property type="entry name" value="Rev_trsase/Diguanyl_cyclase"/>
</dbReference>
<dbReference type="RefSeq" id="WP_002655166.1">
    <property type="nucleotide sequence ID" value="NZ_CH672377.1"/>
</dbReference>
<organism evidence="3 4">
    <name type="scientific">Blastopirellula marina DSM 3645</name>
    <dbReference type="NCBI Taxonomy" id="314230"/>
    <lineage>
        <taxon>Bacteria</taxon>
        <taxon>Pseudomonadati</taxon>
        <taxon>Planctomycetota</taxon>
        <taxon>Planctomycetia</taxon>
        <taxon>Pirellulales</taxon>
        <taxon>Pirellulaceae</taxon>
        <taxon>Blastopirellula</taxon>
    </lineage>
</organism>
<dbReference type="GO" id="GO:0042276">
    <property type="term" value="P:error-prone translesion synthesis"/>
    <property type="evidence" value="ECO:0007669"/>
    <property type="project" value="TreeGrafter"/>
</dbReference>
<evidence type="ECO:0000259" key="2">
    <source>
        <dbReference type="PROSITE" id="PS50173"/>
    </source>
</evidence>
<dbReference type="InterPro" id="IPR050116">
    <property type="entry name" value="DNA_polymerase-Y"/>
</dbReference>
<comment type="similarity">
    <text evidence="1">Belongs to the DNA polymerase type-Y family.</text>
</comment>
<dbReference type="Pfam" id="PF11799">
    <property type="entry name" value="IMS_C"/>
    <property type="match status" value="1"/>
</dbReference>
<dbReference type="Gene3D" id="1.10.150.20">
    <property type="entry name" value="5' to 3' exonuclease, C-terminal subdomain"/>
    <property type="match status" value="1"/>
</dbReference>
<dbReference type="GO" id="GO:0005829">
    <property type="term" value="C:cytosol"/>
    <property type="evidence" value="ECO:0007669"/>
    <property type="project" value="TreeGrafter"/>
</dbReference>
<dbReference type="InterPro" id="IPR001126">
    <property type="entry name" value="UmuC"/>
</dbReference>
<dbReference type="Pfam" id="PF00817">
    <property type="entry name" value="IMS"/>
    <property type="match status" value="1"/>
</dbReference>
<reference evidence="3 4" key="1">
    <citation type="submission" date="2006-02" db="EMBL/GenBank/DDBJ databases">
        <authorList>
            <person name="Amann R."/>
            <person name="Ferriera S."/>
            <person name="Johnson J."/>
            <person name="Kravitz S."/>
            <person name="Halpern A."/>
            <person name="Remington K."/>
            <person name="Beeson K."/>
            <person name="Tran B."/>
            <person name="Rogers Y.-H."/>
            <person name="Friedman R."/>
            <person name="Venter J.C."/>
        </authorList>
    </citation>
    <scope>NUCLEOTIDE SEQUENCE [LARGE SCALE GENOMIC DNA]</scope>
    <source>
        <strain evidence="3 4">DSM 3645</strain>
    </source>
</reference>
<protein>
    <submittedName>
        <fullName evidence="3">ImpB/MucB/SamB family protein</fullName>
    </submittedName>
</protein>
<dbReference type="PANTHER" id="PTHR11076">
    <property type="entry name" value="DNA REPAIR POLYMERASE UMUC / TRANSFERASE FAMILY MEMBER"/>
    <property type="match status" value="1"/>
</dbReference>
<dbReference type="Gene3D" id="3.30.70.270">
    <property type="match status" value="1"/>
</dbReference>
<dbReference type="HOGENOM" id="CLU_012348_1_1_0"/>
<comment type="caution">
    <text evidence="3">The sequence shown here is derived from an EMBL/GenBank/DDBJ whole genome shotgun (WGS) entry which is preliminary data.</text>
</comment>
<dbReference type="STRING" id="314230.DSM3645_07850"/>
<dbReference type="InterPro" id="IPR017961">
    <property type="entry name" value="DNA_pol_Y-fam_little_finger"/>
</dbReference>
<dbReference type="PROSITE" id="PS50173">
    <property type="entry name" value="UMUC"/>
    <property type="match status" value="1"/>
</dbReference>
<dbReference type="CDD" id="cd00424">
    <property type="entry name" value="PolY"/>
    <property type="match status" value="1"/>
</dbReference>
<dbReference type="GO" id="GO:0006281">
    <property type="term" value="P:DNA repair"/>
    <property type="evidence" value="ECO:0007669"/>
    <property type="project" value="InterPro"/>
</dbReference>
<dbReference type="eggNOG" id="COG0389">
    <property type="taxonomic scope" value="Bacteria"/>
</dbReference>
<accession>A3ZXX8</accession>
<evidence type="ECO:0000256" key="1">
    <source>
        <dbReference type="ARBA" id="ARBA00010945"/>
    </source>
</evidence>
<dbReference type="GO" id="GO:0003684">
    <property type="term" value="F:damaged DNA binding"/>
    <property type="evidence" value="ECO:0007669"/>
    <property type="project" value="InterPro"/>
</dbReference>
<evidence type="ECO:0000313" key="3">
    <source>
        <dbReference type="EMBL" id="EAQ78689.1"/>
    </source>
</evidence>